<dbReference type="Proteomes" id="UP000220914">
    <property type="component" value="Unassembled WGS sequence"/>
</dbReference>
<keyword evidence="3" id="KW-0436">Ligase</keyword>
<dbReference type="PANTHER" id="PTHR36151">
    <property type="entry name" value="BLR2777 PROTEIN"/>
    <property type="match status" value="1"/>
</dbReference>
<gene>
    <name evidence="3" type="ORF">CQY20_03570</name>
    <name evidence="2" type="ORF">MAGR_13290</name>
</gene>
<evidence type="ECO:0000313" key="4">
    <source>
        <dbReference type="Proteomes" id="UP000220914"/>
    </source>
</evidence>
<evidence type="ECO:0000259" key="1">
    <source>
        <dbReference type="Pfam" id="PF09995"/>
    </source>
</evidence>
<reference evidence="2 5" key="2">
    <citation type="journal article" date="2019" name="Emerg. Microbes Infect.">
        <title>Comprehensive subspecies identification of 175 nontuberculous mycobacteria species based on 7547 genomic profiles.</title>
        <authorList>
            <person name="Matsumoto Y."/>
            <person name="Kinjo T."/>
            <person name="Motooka D."/>
            <person name="Nabeya D."/>
            <person name="Jung N."/>
            <person name="Uechi K."/>
            <person name="Horii T."/>
            <person name="Iida T."/>
            <person name="Fujita J."/>
            <person name="Nakamura S."/>
        </authorList>
    </citation>
    <scope>NUCLEOTIDE SEQUENCE [LARGE SCALE GENOMIC DNA]</scope>
    <source>
        <strain evidence="2 5">JCM 6377</strain>
    </source>
</reference>
<reference evidence="3 4" key="1">
    <citation type="submission" date="2017-10" db="EMBL/GenBank/DDBJ databases">
        <title>The new phylogeny of genus Mycobacterium.</title>
        <authorList>
            <person name="Tortoli E."/>
            <person name="Trovato A."/>
            <person name="Cirillo D.M."/>
        </authorList>
    </citation>
    <scope>NUCLEOTIDE SEQUENCE [LARGE SCALE GENOMIC DNA]</scope>
    <source>
        <strain evidence="3 4">CCUG37673</strain>
    </source>
</reference>
<keyword evidence="4" id="KW-1185">Reference proteome</keyword>
<dbReference type="GO" id="GO:0016491">
    <property type="term" value="F:oxidoreductase activity"/>
    <property type="evidence" value="ECO:0007669"/>
    <property type="project" value="InterPro"/>
</dbReference>
<dbReference type="OrthoDB" id="108890at2"/>
<dbReference type="GO" id="GO:0016874">
    <property type="term" value="F:ligase activity"/>
    <property type="evidence" value="ECO:0007669"/>
    <property type="project" value="UniProtKB-KW"/>
</dbReference>
<dbReference type="PANTHER" id="PTHR36151:SF3">
    <property type="entry name" value="ER-BOUND OXYGENASE MPAB_MPAB'_RUBBER OXYGENASE CATALYTIC DOMAIN-CONTAINING PROTEIN"/>
    <property type="match status" value="1"/>
</dbReference>
<reference evidence="2" key="3">
    <citation type="submission" date="2020-02" db="EMBL/GenBank/DDBJ databases">
        <authorList>
            <person name="Matsumoto Y."/>
            <person name="Motooka D."/>
            <person name="Nakamura S."/>
        </authorList>
    </citation>
    <scope>NUCLEOTIDE SEQUENCE</scope>
    <source>
        <strain evidence="2">JCM 6377</strain>
    </source>
</reference>
<dbReference type="EMBL" id="BLKS01000001">
    <property type="protein sequence ID" value="GFG49888.1"/>
    <property type="molecule type" value="Genomic_DNA"/>
</dbReference>
<dbReference type="RefSeq" id="WP_097938285.1">
    <property type="nucleotide sequence ID" value="NZ_BLKS01000001.1"/>
</dbReference>
<dbReference type="Proteomes" id="UP000465302">
    <property type="component" value="Unassembled WGS sequence"/>
</dbReference>
<evidence type="ECO:0000313" key="3">
    <source>
        <dbReference type="EMBL" id="PEG41970.1"/>
    </source>
</evidence>
<feature type="domain" description="ER-bound oxygenase mpaB/mpaB'/Rubber oxygenase catalytic" evidence="1">
    <location>
        <begin position="18"/>
        <end position="247"/>
    </location>
</feature>
<protein>
    <submittedName>
        <fullName evidence="3">Long-chain fatty acid--CoA ligase</fullName>
    </submittedName>
</protein>
<dbReference type="InterPro" id="IPR018713">
    <property type="entry name" value="MPAB/Lcp_cat_dom"/>
</dbReference>
<name>A0A2A7NDN3_MYCAG</name>
<proteinExistence type="predicted"/>
<dbReference type="AlphaFoldDB" id="A0A2A7NDN3"/>
<organism evidence="3 4">
    <name type="scientific">Mycolicibacterium agri</name>
    <name type="common">Mycobacterium agri</name>
    <dbReference type="NCBI Taxonomy" id="36811"/>
    <lineage>
        <taxon>Bacteria</taxon>
        <taxon>Bacillati</taxon>
        <taxon>Actinomycetota</taxon>
        <taxon>Actinomycetes</taxon>
        <taxon>Mycobacteriales</taxon>
        <taxon>Mycobacteriaceae</taxon>
        <taxon>Mycolicibacterium</taxon>
    </lineage>
</organism>
<sequence length="299" mass="33033">MSIRRDDYGFFGPGSPTWKVWVSPTALIGFQRAVVLEHFDPFLAAAVADSAGIYTDPTGRLDRTLAYFLTVAVADGRTAVEAADELMRVHAKAKGVEPISGSRYSANNPDAQLWIHVTGWHSVLKCYERYGPGPLSPDEEARYWAESRIAAELQTCKPSDVPASRDEVRQYFADVRNKLCTSEHADRAMHYLLWTPRDRGVRLWLGSRILAPAAIATLPKWMRHMGKFDQPAAVDAAITPIAQATVRALSLNNYRPMLAVARRLVPHTAEILAQHLSAGPPALPQTVTPAEARERLVNA</sequence>
<dbReference type="Pfam" id="PF09995">
    <property type="entry name" value="MPAB_Lcp_cat"/>
    <property type="match status" value="1"/>
</dbReference>
<accession>A0A2A7NDN3</accession>
<evidence type="ECO:0000313" key="2">
    <source>
        <dbReference type="EMBL" id="GFG49888.1"/>
    </source>
</evidence>
<comment type="caution">
    <text evidence="3">The sequence shown here is derived from an EMBL/GenBank/DDBJ whole genome shotgun (WGS) entry which is preliminary data.</text>
</comment>
<evidence type="ECO:0000313" key="5">
    <source>
        <dbReference type="Proteomes" id="UP000465302"/>
    </source>
</evidence>
<dbReference type="EMBL" id="PDCP01000004">
    <property type="protein sequence ID" value="PEG41970.1"/>
    <property type="molecule type" value="Genomic_DNA"/>
</dbReference>